<evidence type="ECO:0000313" key="5">
    <source>
        <dbReference type="Proteomes" id="UP000247523"/>
    </source>
</evidence>
<reference evidence="2 5" key="2">
    <citation type="submission" date="2018-05" db="EMBL/GenBank/DDBJ databases">
        <title>Genomic Encyclopedia of Type Strains, Phase IV (KMG-IV): sequencing the most valuable type-strain genomes for metagenomic binning, comparative biology and taxonomic classification.</title>
        <authorList>
            <person name="Goeker M."/>
        </authorList>
    </citation>
    <scope>NUCLEOTIDE SEQUENCE [LARGE SCALE GENOMIC DNA]</scope>
    <source>
        <strain evidence="2 5">DSM 28816</strain>
    </source>
</reference>
<name>A0A255I559_9FIRM</name>
<dbReference type="RefSeq" id="WP_094379470.1">
    <property type="nucleotide sequence ID" value="NZ_NOKA02000003.1"/>
</dbReference>
<dbReference type="OrthoDB" id="2107064at2"/>
<dbReference type="Proteomes" id="UP000247523">
    <property type="component" value="Unassembled WGS sequence"/>
</dbReference>
<evidence type="ECO:0000313" key="4">
    <source>
        <dbReference type="Proteomes" id="UP000216411"/>
    </source>
</evidence>
<accession>A0A255I559</accession>
<comment type="caution">
    <text evidence="3">The sequence shown here is derived from an EMBL/GenBank/DDBJ whole genome shotgun (WGS) entry which is preliminary data.</text>
</comment>
<dbReference type="Proteomes" id="UP000216411">
    <property type="component" value="Unassembled WGS sequence"/>
</dbReference>
<organism evidence="3 4">
    <name type="scientific">Lachnotalea glycerini</name>
    <dbReference type="NCBI Taxonomy" id="1763509"/>
    <lineage>
        <taxon>Bacteria</taxon>
        <taxon>Bacillati</taxon>
        <taxon>Bacillota</taxon>
        <taxon>Clostridia</taxon>
        <taxon>Lachnospirales</taxon>
        <taxon>Lachnospiraceae</taxon>
        <taxon>Lachnotalea</taxon>
    </lineage>
</organism>
<evidence type="ECO:0000313" key="3">
    <source>
        <dbReference type="EMBL" id="RDY32585.1"/>
    </source>
</evidence>
<dbReference type="EMBL" id="NOKA02000003">
    <property type="protein sequence ID" value="RDY32585.1"/>
    <property type="molecule type" value="Genomic_DNA"/>
</dbReference>
<evidence type="ECO:0000313" key="2">
    <source>
        <dbReference type="EMBL" id="PXV93637.1"/>
    </source>
</evidence>
<feature type="signal peptide" evidence="1">
    <location>
        <begin position="1"/>
        <end position="25"/>
    </location>
</feature>
<evidence type="ECO:0008006" key="6">
    <source>
        <dbReference type="Google" id="ProtNLM"/>
    </source>
</evidence>
<reference evidence="3" key="3">
    <citation type="submission" date="2018-07" db="EMBL/GenBank/DDBJ databases">
        <authorList>
            <person name="Quirk P.G."/>
            <person name="Krulwich T.A."/>
        </authorList>
    </citation>
    <scope>NUCLEOTIDE SEQUENCE</scope>
    <source>
        <strain evidence="3">CCRI-19302</strain>
    </source>
</reference>
<protein>
    <recommendedName>
        <fullName evidence="6">Secreted protein</fullName>
    </recommendedName>
</protein>
<keyword evidence="1" id="KW-0732">Signal</keyword>
<feature type="chain" id="PRO_5013507366" description="Secreted protein" evidence="1">
    <location>
        <begin position="26"/>
        <end position="138"/>
    </location>
</feature>
<evidence type="ECO:0000256" key="1">
    <source>
        <dbReference type="SAM" id="SignalP"/>
    </source>
</evidence>
<dbReference type="EMBL" id="QICS01000002">
    <property type="protein sequence ID" value="PXV93637.1"/>
    <property type="molecule type" value="Genomic_DNA"/>
</dbReference>
<proteinExistence type="predicted"/>
<keyword evidence="4" id="KW-1185">Reference proteome</keyword>
<dbReference type="AlphaFoldDB" id="A0A255I559"/>
<reference evidence="3 4" key="1">
    <citation type="journal article" date="2017" name="Genome Announc.">
        <title>Draft Genome Sequence of a Sporulating and Motile Strain of Lachnotalea glycerini Isolated from Water in Quebec City, Canada.</title>
        <authorList>
            <person name="Maheux A.F."/>
            <person name="Boudreau D.K."/>
            <person name="Berube E."/>
            <person name="Boissinot M."/>
            <person name="Raymond F."/>
            <person name="Brodeur S."/>
            <person name="Corbeil J."/>
            <person name="Isabel S."/>
            <person name="Omar R.F."/>
            <person name="Bergeron M.G."/>
        </authorList>
    </citation>
    <scope>NUCLEOTIDE SEQUENCE [LARGE SCALE GENOMIC DNA]</scope>
    <source>
        <strain evidence="3 4">CCRI-19302</strain>
    </source>
</reference>
<gene>
    <name evidence="2" type="ORF">C8E03_102408</name>
    <name evidence="3" type="ORF">CG710_003925</name>
</gene>
<sequence length="138" mass="15777">MNKKVTHFCIALCLLFVMSSSTVFAKGAGEESFRWYITNKDRIVHNASSTSSNAAIDGKIRIKQNDDPDGKPYIIEIYDIHIQSIKVNASEYNYLAEYWDDDDQNTIELSVARGNKDVGYIRFHVTNDGRLLVTHHNY</sequence>